<dbReference type="SUPFAM" id="SSF56300">
    <property type="entry name" value="Metallo-dependent phosphatases"/>
    <property type="match status" value="1"/>
</dbReference>
<reference evidence="6" key="1">
    <citation type="journal article" date="2019" name="Int. J. Syst. Evol. Microbiol.">
        <title>The Global Catalogue of Microorganisms (GCM) 10K type strain sequencing project: providing services to taxonomists for standard genome sequencing and annotation.</title>
        <authorList>
            <consortium name="The Broad Institute Genomics Platform"/>
            <consortium name="The Broad Institute Genome Sequencing Center for Infectious Disease"/>
            <person name="Wu L."/>
            <person name="Ma J."/>
        </authorList>
    </citation>
    <scope>NUCLEOTIDE SEQUENCE [LARGE SCALE GENOMIC DNA]</scope>
    <source>
        <strain evidence="6">JCM 18459</strain>
    </source>
</reference>
<dbReference type="Pfam" id="PF13539">
    <property type="entry name" value="Peptidase_M15_4"/>
    <property type="match status" value="1"/>
</dbReference>
<evidence type="ECO:0000256" key="1">
    <source>
        <dbReference type="ARBA" id="ARBA00005662"/>
    </source>
</evidence>
<dbReference type="CDD" id="cd07381">
    <property type="entry name" value="MPP_CapA"/>
    <property type="match status" value="1"/>
</dbReference>
<accession>A0ABP9PIE5</accession>
<dbReference type="EMBL" id="BAABKG010000002">
    <property type="protein sequence ID" value="GAA5145402.1"/>
    <property type="molecule type" value="Genomic_DNA"/>
</dbReference>
<dbReference type="Gene3D" id="3.60.21.10">
    <property type="match status" value="1"/>
</dbReference>
<evidence type="ECO:0000313" key="6">
    <source>
        <dbReference type="Proteomes" id="UP001500221"/>
    </source>
</evidence>
<organism evidence="5 6">
    <name type="scientific">Nocardioides marinquilinus</name>
    <dbReference type="NCBI Taxonomy" id="1210400"/>
    <lineage>
        <taxon>Bacteria</taxon>
        <taxon>Bacillati</taxon>
        <taxon>Actinomycetota</taxon>
        <taxon>Actinomycetes</taxon>
        <taxon>Propionibacteriales</taxon>
        <taxon>Nocardioidaceae</taxon>
        <taxon>Nocardioides</taxon>
    </lineage>
</organism>
<dbReference type="SMART" id="SM00854">
    <property type="entry name" value="PGA_cap"/>
    <property type="match status" value="1"/>
</dbReference>
<name>A0ABP9PIE5_9ACTN</name>
<gene>
    <name evidence="5" type="ORF">GCM10023340_14660</name>
</gene>
<evidence type="ECO:0000259" key="4">
    <source>
        <dbReference type="SMART" id="SM00854"/>
    </source>
</evidence>
<dbReference type="PANTHER" id="PTHR33393:SF13">
    <property type="entry name" value="PGA BIOSYNTHESIS PROTEIN CAPA"/>
    <property type="match status" value="1"/>
</dbReference>
<dbReference type="RefSeq" id="WP_345456332.1">
    <property type="nucleotide sequence ID" value="NZ_BAABKG010000002.1"/>
</dbReference>
<dbReference type="Gene3D" id="3.30.1380.10">
    <property type="match status" value="1"/>
</dbReference>
<dbReference type="PROSITE" id="PS51257">
    <property type="entry name" value="PROKAR_LIPOPROTEIN"/>
    <property type="match status" value="1"/>
</dbReference>
<evidence type="ECO:0000256" key="2">
    <source>
        <dbReference type="SAM" id="MobiDB-lite"/>
    </source>
</evidence>
<dbReference type="SUPFAM" id="SSF55166">
    <property type="entry name" value="Hedgehog/DD-peptidase"/>
    <property type="match status" value="1"/>
</dbReference>
<evidence type="ECO:0000256" key="3">
    <source>
        <dbReference type="SAM" id="SignalP"/>
    </source>
</evidence>
<dbReference type="Proteomes" id="UP001500221">
    <property type="component" value="Unassembled WGS sequence"/>
</dbReference>
<dbReference type="InterPro" id="IPR029052">
    <property type="entry name" value="Metallo-depent_PP-like"/>
</dbReference>
<evidence type="ECO:0000313" key="5">
    <source>
        <dbReference type="EMBL" id="GAA5145402.1"/>
    </source>
</evidence>
<feature type="domain" description="Capsule synthesis protein CapA" evidence="4">
    <location>
        <begin position="66"/>
        <end position="316"/>
    </location>
</feature>
<feature type="chain" id="PRO_5047241538" description="Capsule synthesis protein CapA domain-containing protein" evidence="3">
    <location>
        <begin position="29"/>
        <end position="582"/>
    </location>
</feature>
<keyword evidence="3" id="KW-0732">Signal</keyword>
<dbReference type="Pfam" id="PF09587">
    <property type="entry name" value="PGA_cap"/>
    <property type="match status" value="1"/>
</dbReference>
<feature type="signal peptide" evidence="3">
    <location>
        <begin position="1"/>
        <end position="28"/>
    </location>
</feature>
<sequence length="582" mass="61115">MPPSLRRTTAALSALLGALVVGACSATASPETAPPDAGRPVPAGPAPDEGTAADPRTSSRPTGPVTLAFAGDVHFEGGLAGVPRETGSTLGPMSRQLRAADLAVVNLESALTARGEPGRKEQEDPSRRYWFRSPPAALDVLARSGVDVASVANNHGADYGLAGVRDTLRIAERAPVAVLGVGADAAAAFRPHRVTVRGAAVAVHAADASLRESADPVWAARPGSGPGLATARIPNHRPLLDAVRTSAATDDVVVVYLHWGDEGETCPTRDQRTLARDLADAGADVVVGTHAHRVQGAGLLGEAYVSYGLGNFFWYHGIQSETGVLTVTVDDGRVVADEWSPGRIPPDGGGPDALRGADRDASLAQWGRLRDCTDLAPGPGATTPAPGALPRFTSEVQPIGPAVRARMTSSHDPARCPVPLSDLRHLELRHVDFDGRARTGEMVVHADVAREVVEVFAALYRARFPIARMELVDVYGGDDDRSMAANNTSGYNCRTVAGQSTFSDHAYGKAIDINPVQNPYVVGDDVRPPAARRFVGVDRTPAAQPPPGVIVADDAVTRAFARVGWEWGGVWSDPDYQHFSTD</sequence>
<dbReference type="PANTHER" id="PTHR33393">
    <property type="entry name" value="POLYGLUTAMINE SYNTHESIS ACCESSORY PROTEIN RV0574C-RELATED"/>
    <property type="match status" value="1"/>
</dbReference>
<comment type="caution">
    <text evidence="5">The sequence shown here is derived from an EMBL/GenBank/DDBJ whole genome shotgun (WGS) entry which is preliminary data.</text>
</comment>
<proteinExistence type="inferred from homology"/>
<dbReference type="InterPro" id="IPR019079">
    <property type="entry name" value="Capsule_synth_CapA"/>
</dbReference>
<dbReference type="InterPro" id="IPR052169">
    <property type="entry name" value="CW_Biosynth-Accessory"/>
</dbReference>
<feature type="region of interest" description="Disordered" evidence="2">
    <location>
        <begin position="27"/>
        <end position="66"/>
    </location>
</feature>
<dbReference type="InterPro" id="IPR009045">
    <property type="entry name" value="Zn_M74/Hedgehog-like"/>
</dbReference>
<protein>
    <recommendedName>
        <fullName evidence="4">Capsule synthesis protein CapA domain-containing protein</fullName>
    </recommendedName>
</protein>
<dbReference type="InterPro" id="IPR039561">
    <property type="entry name" value="Peptidase_M15C"/>
</dbReference>
<keyword evidence="6" id="KW-1185">Reference proteome</keyword>
<comment type="similarity">
    <text evidence="1">Belongs to the CapA family.</text>
</comment>